<feature type="active site" description="O-(5'-phospho-DNA)-tyrosine intermediate" evidence="10">
    <location>
        <position position="299"/>
    </location>
</feature>
<evidence type="ECO:0000256" key="8">
    <source>
        <dbReference type="ARBA" id="ARBA00023125"/>
    </source>
</evidence>
<feature type="region of interest" description="Interaction with DNA" evidence="10">
    <location>
        <begin position="163"/>
        <end position="168"/>
    </location>
</feature>
<dbReference type="Gene3D" id="2.70.20.10">
    <property type="entry name" value="Topoisomerase I, domain 3"/>
    <property type="match status" value="1"/>
</dbReference>
<dbReference type="InterPro" id="IPR023406">
    <property type="entry name" value="Topo_IA_AS"/>
</dbReference>
<name>A0AA96GHV2_9BACT</name>
<dbReference type="InterPro" id="IPR003601">
    <property type="entry name" value="Topo_IA_2"/>
</dbReference>
<evidence type="ECO:0000256" key="5">
    <source>
        <dbReference type="ARBA" id="ARBA00022833"/>
    </source>
</evidence>
<dbReference type="InterPro" id="IPR000380">
    <property type="entry name" value="Topo_IA"/>
</dbReference>
<dbReference type="InterPro" id="IPR013497">
    <property type="entry name" value="Topo_IA_cen"/>
</dbReference>
<dbReference type="EC" id="5.6.2.1" evidence="10"/>
<dbReference type="GO" id="GO:0003677">
    <property type="term" value="F:DNA binding"/>
    <property type="evidence" value="ECO:0007669"/>
    <property type="project" value="UniProtKB-KW"/>
</dbReference>
<dbReference type="PANTHER" id="PTHR42785:SF1">
    <property type="entry name" value="DNA TOPOISOMERASE"/>
    <property type="match status" value="1"/>
</dbReference>
<protein>
    <recommendedName>
        <fullName evidence="10">DNA topoisomerase 1</fullName>
        <ecNumber evidence="10">5.6.2.1</ecNumber>
    </recommendedName>
    <alternativeName>
        <fullName evidence="10">DNA topoisomerase I</fullName>
    </alternativeName>
</protein>
<keyword evidence="3" id="KW-0479">Metal-binding</keyword>
<keyword evidence="7 10" id="KW-0799">Topoisomerase</keyword>
<feature type="region of interest" description="Disordered" evidence="11">
    <location>
        <begin position="339"/>
        <end position="359"/>
    </location>
</feature>
<feature type="site" description="Interaction with DNA" evidence="10">
    <location>
        <position position="139"/>
    </location>
</feature>
<comment type="similarity">
    <text evidence="2 10">Belongs to the type IA topoisomerase family.</text>
</comment>
<evidence type="ECO:0000259" key="12">
    <source>
        <dbReference type="PROSITE" id="PS50880"/>
    </source>
</evidence>
<dbReference type="PRINTS" id="PR00417">
    <property type="entry name" value="PRTPISMRASEI"/>
</dbReference>
<dbReference type="EMBL" id="CP116968">
    <property type="protein sequence ID" value="WNM61262.1"/>
    <property type="molecule type" value="Genomic_DNA"/>
</dbReference>
<keyword evidence="9 10" id="KW-0413">Isomerase</keyword>
<feature type="domain" description="Toprim" evidence="12">
    <location>
        <begin position="3"/>
        <end position="113"/>
    </location>
</feature>
<evidence type="ECO:0000256" key="10">
    <source>
        <dbReference type="HAMAP-Rule" id="MF_00952"/>
    </source>
</evidence>
<feature type="site" description="Interaction with DNA" evidence="10">
    <location>
        <position position="301"/>
    </location>
</feature>
<dbReference type="GO" id="GO:0008270">
    <property type="term" value="F:zinc ion binding"/>
    <property type="evidence" value="ECO:0007669"/>
    <property type="project" value="UniProtKB-KW"/>
</dbReference>
<dbReference type="PROSITE" id="PS00396">
    <property type="entry name" value="TOPO_IA_1"/>
    <property type="match status" value="1"/>
</dbReference>
<evidence type="ECO:0000256" key="7">
    <source>
        <dbReference type="ARBA" id="ARBA00023029"/>
    </source>
</evidence>
<feature type="site" description="Interaction with DNA" evidence="10">
    <location>
        <position position="33"/>
    </location>
</feature>
<dbReference type="PROSITE" id="PS50880">
    <property type="entry name" value="TOPRIM"/>
    <property type="match status" value="1"/>
</dbReference>
<dbReference type="NCBIfam" id="TIGR01051">
    <property type="entry name" value="topA_bact"/>
    <property type="match status" value="1"/>
</dbReference>
<reference evidence="14 15" key="1">
    <citation type="submission" date="2023-01" db="EMBL/GenBank/DDBJ databases">
        <title>Cultivation and genomic characterization of new, ubiquitous marine nitrite-oxidizing bacteria from the Nitrospirales.</title>
        <authorList>
            <person name="Mueller A.J."/>
            <person name="Daebeler A."/>
            <person name="Herbold C.W."/>
            <person name="Kirkegaard R.H."/>
            <person name="Daims H."/>
        </authorList>
    </citation>
    <scope>NUCLEOTIDE SEQUENCE [LARGE SCALE GENOMIC DNA]</scope>
    <source>
        <strain evidence="14 15">DK</strain>
    </source>
</reference>
<dbReference type="GO" id="GO:0006265">
    <property type="term" value="P:DNA topological change"/>
    <property type="evidence" value="ECO:0007669"/>
    <property type="project" value="UniProtKB-UniRule"/>
</dbReference>
<accession>A0AA96GHV2</accession>
<dbReference type="Gene3D" id="1.10.290.10">
    <property type="entry name" value="Topoisomerase I, domain 4"/>
    <property type="match status" value="1"/>
</dbReference>
<dbReference type="SMART" id="SM00436">
    <property type="entry name" value="TOP1Bc"/>
    <property type="match status" value="1"/>
</dbReference>
<dbReference type="InterPro" id="IPR006171">
    <property type="entry name" value="TOPRIM_dom"/>
</dbReference>
<proteinExistence type="inferred from homology"/>
<feature type="site" description="Interaction with DNA" evidence="10">
    <location>
        <position position="148"/>
    </location>
</feature>
<feature type="site" description="Interaction with DNA" evidence="10">
    <location>
        <position position="155"/>
    </location>
</feature>
<dbReference type="Gene3D" id="1.10.460.10">
    <property type="entry name" value="Topoisomerase I, domain 2"/>
    <property type="match status" value="1"/>
</dbReference>
<dbReference type="Gene3D" id="3.30.65.10">
    <property type="entry name" value="Bacterial Topoisomerase I, domain 1"/>
    <property type="match status" value="3"/>
</dbReference>
<dbReference type="Gene3D" id="3.40.50.140">
    <property type="match status" value="1"/>
</dbReference>
<dbReference type="InterPro" id="IPR023405">
    <property type="entry name" value="Topo_IA_core_domain"/>
</dbReference>
<feature type="compositionally biased region" description="Low complexity" evidence="11">
    <location>
        <begin position="431"/>
        <end position="444"/>
    </location>
</feature>
<feature type="domain" description="Topo IA-type catalytic" evidence="13">
    <location>
        <begin position="129"/>
        <end position="574"/>
    </location>
</feature>
<dbReference type="PANTHER" id="PTHR42785">
    <property type="entry name" value="DNA TOPOISOMERASE, TYPE IA, CORE"/>
    <property type="match status" value="1"/>
</dbReference>
<feature type="site" description="Interaction with DNA" evidence="10">
    <location>
        <position position="143"/>
    </location>
</feature>
<feature type="site" description="Interaction with DNA" evidence="10">
    <location>
        <position position="140"/>
    </location>
</feature>
<dbReference type="KEGG" id="nneo:PQG83_16110"/>
<keyword evidence="6" id="KW-0460">Magnesium</keyword>
<sequence length="772" mass="87219">MAKSLVIVESPTKAKTLSKYLGRNYQVIASVGHLKDLPKSKLGIDLEHNFDPQYIVIRGKSKILKEIKASAKKAKEIFLAADPDREGEAIAWHIAEELNGNGQQIHRVLLNEITETAVKRALKTPSTIDMKKVNAQQARRVLDRLVGYLLSPLLWKKVRRGLSAGRVQSVAVRVICEREAEREAFQPEEYWSITATLVGQHPPPFQARLHEIDGERVTVRTAAETEQILQDLTGASFAVSHIDQKEKRRSPSAPFITSRLQQDSARKLRFPAKKTMMLAQRLYEGIEIGKEGQVGLITYMRTDSTRIAPEALDDVRGYIQDTFGQPYLSAQPNVYKTQKAAQEAHEAIRPTSTKRDPESLRELLEPDLYKLYKLIWNRFVASQMTQGLDLVTQVDVKAKRYTFRASGTVEKFDGYRRVYREEIEQPTEGISSSEESMSTASLTLPDLSDGESLTLQEGSEEGIISKQHFTQPPPRYNEALLIREMEEKGIGRPSTYATIISTIQDRHYVEKEEARLRPTELGRLVNDRLVSHFPDVFDVEFTARMENELDSIEEGEKDWVTAVKDFYTPFIKDLESAEVNMEDLKGKEEPTEVPCDKCGKQMVIKWGRNGHFLACPGYPECKNTKEFTKDEDGSVQVVETKVETTDEVCTKCGSGMVVKRGRFGNFLACSQYPECKTTKPLKLGVKCAVKDCGGDLVQKRTKKGKTFYSCSNYPTCTFAIWDRPINRPCPQCQAPFLIEKIRKQTGSRILCHNAECGYEEIAAPTEKNPESA</sequence>
<evidence type="ECO:0000259" key="13">
    <source>
        <dbReference type="PROSITE" id="PS52039"/>
    </source>
</evidence>
<keyword evidence="5" id="KW-0862">Zinc</keyword>
<dbReference type="AlphaFoldDB" id="A0AA96GHV2"/>
<gene>
    <name evidence="10 14" type="primary">topA</name>
    <name evidence="14" type="ORF">PQG83_16110</name>
</gene>
<keyword evidence="15" id="KW-1185">Reference proteome</keyword>
<dbReference type="CDD" id="cd00186">
    <property type="entry name" value="TOP1Ac"/>
    <property type="match status" value="1"/>
</dbReference>
<dbReference type="InterPro" id="IPR013498">
    <property type="entry name" value="Topo_IA_Znf"/>
</dbReference>
<feature type="compositionally biased region" description="Basic and acidic residues" evidence="11">
    <location>
        <begin position="342"/>
        <end position="359"/>
    </location>
</feature>
<dbReference type="GO" id="GO:0003917">
    <property type="term" value="F:DNA topoisomerase type I (single strand cut, ATP-independent) activity"/>
    <property type="evidence" value="ECO:0007669"/>
    <property type="project" value="UniProtKB-UniRule"/>
</dbReference>
<dbReference type="SUPFAM" id="SSF56712">
    <property type="entry name" value="Prokaryotic type I DNA topoisomerase"/>
    <property type="match status" value="1"/>
</dbReference>
<evidence type="ECO:0000256" key="2">
    <source>
        <dbReference type="ARBA" id="ARBA00009446"/>
    </source>
</evidence>
<dbReference type="Proteomes" id="UP001302494">
    <property type="component" value="Chromosome"/>
</dbReference>
<evidence type="ECO:0000313" key="14">
    <source>
        <dbReference type="EMBL" id="WNM61262.1"/>
    </source>
</evidence>
<evidence type="ECO:0000256" key="11">
    <source>
        <dbReference type="SAM" id="MobiDB-lite"/>
    </source>
</evidence>
<evidence type="ECO:0000256" key="4">
    <source>
        <dbReference type="ARBA" id="ARBA00022771"/>
    </source>
</evidence>
<comment type="function">
    <text evidence="10">Releases the supercoiling and torsional tension of DNA, which is introduced during the DNA replication and transcription, by transiently cleaving and rejoining one strand of the DNA duplex. Introduces a single-strand break via transesterification at a target site in duplex DNA. The scissile phosphodiester is attacked by the catalytic tyrosine of the enzyme, resulting in the formation of a DNA-(5'-phosphotyrosyl)-enzyme intermediate and the expulsion of a 3'-OH DNA strand. The free DNA strand then undergoes passage around the unbroken strand, thus removing DNA supercoils. Finally, in the religation step, the DNA 3'-OH attacks the covalent intermediate to expel the active-site tyrosine and restore the DNA phosphodiester backbone.</text>
</comment>
<dbReference type="GO" id="GO:0005694">
    <property type="term" value="C:chromosome"/>
    <property type="evidence" value="ECO:0007669"/>
    <property type="project" value="InterPro"/>
</dbReference>
<evidence type="ECO:0000256" key="1">
    <source>
        <dbReference type="ARBA" id="ARBA00000213"/>
    </source>
</evidence>
<dbReference type="SMART" id="SM00493">
    <property type="entry name" value="TOPRIM"/>
    <property type="match status" value="1"/>
</dbReference>
<dbReference type="InterPro" id="IPR005733">
    <property type="entry name" value="TopoI_bac-type"/>
</dbReference>
<keyword evidence="4" id="KW-0863">Zinc-finger</keyword>
<dbReference type="CDD" id="cd03363">
    <property type="entry name" value="TOPRIM_TopoIA_TopoI"/>
    <property type="match status" value="1"/>
</dbReference>
<dbReference type="InterPro" id="IPR013825">
    <property type="entry name" value="Topo_IA_cen_sub2"/>
</dbReference>
<comment type="subunit">
    <text evidence="10">Monomer.</text>
</comment>
<dbReference type="SUPFAM" id="SSF57783">
    <property type="entry name" value="Zinc beta-ribbon"/>
    <property type="match status" value="2"/>
</dbReference>
<evidence type="ECO:0000313" key="15">
    <source>
        <dbReference type="Proteomes" id="UP001302494"/>
    </source>
</evidence>
<dbReference type="InterPro" id="IPR003602">
    <property type="entry name" value="Topo_IA_DNA-bd_dom"/>
</dbReference>
<dbReference type="InterPro" id="IPR013826">
    <property type="entry name" value="Topo_IA_cen_sub3"/>
</dbReference>
<feature type="site" description="Interaction with DNA" evidence="10">
    <location>
        <position position="506"/>
    </location>
</feature>
<comment type="catalytic activity">
    <reaction evidence="1 10">
        <text>ATP-independent breakage of single-stranded DNA, followed by passage and rejoining.</text>
        <dbReference type="EC" id="5.6.2.1"/>
    </reaction>
</comment>
<evidence type="ECO:0000256" key="3">
    <source>
        <dbReference type="ARBA" id="ARBA00022723"/>
    </source>
</evidence>
<dbReference type="RefSeq" id="WP_312743159.1">
    <property type="nucleotide sequence ID" value="NZ_CP116968.1"/>
</dbReference>
<dbReference type="Pfam" id="PF01131">
    <property type="entry name" value="Topoisom_bac"/>
    <property type="match status" value="1"/>
</dbReference>
<dbReference type="PROSITE" id="PS52039">
    <property type="entry name" value="TOPO_IA_2"/>
    <property type="match status" value="1"/>
</dbReference>
<dbReference type="InterPro" id="IPR028612">
    <property type="entry name" value="Topoisom_1_IA"/>
</dbReference>
<feature type="region of interest" description="Disordered" evidence="11">
    <location>
        <begin position="425"/>
        <end position="452"/>
    </location>
</feature>
<dbReference type="SMART" id="SM00437">
    <property type="entry name" value="TOP1Ac"/>
    <property type="match status" value="1"/>
</dbReference>
<dbReference type="InterPro" id="IPR013824">
    <property type="entry name" value="Topo_IA_cen_sub1"/>
</dbReference>
<evidence type="ECO:0000256" key="9">
    <source>
        <dbReference type="ARBA" id="ARBA00023235"/>
    </source>
</evidence>
<evidence type="ECO:0000256" key="6">
    <source>
        <dbReference type="ARBA" id="ARBA00022842"/>
    </source>
</evidence>
<organism evidence="14 15">
    <name type="scientific">Candidatus Nitrospira neomarina</name>
    <dbReference type="NCBI Taxonomy" id="3020899"/>
    <lineage>
        <taxon>Bacteria</taxon>
        <taxon>Pseudomonadati</taxon>
        <taxon>Nitrospirota</taxon>
        <taxon>Nitrospiria</taxon>
        <taxon>Nitrospirales</taxon>
        <taxon>Nitrospiraceae</taxon>
        <taxon>Nitrospira</taxon>
    </lineage>
</organism>
<dbReference type="Pfam" id="PF01751">
    <property type="entry name" value="Toprim"/>
    <property type="match status" value="1"/>
</dbReference>
<dbReference type="Pfam" id="PF01396">
    <property type="entry name" value="Zn_ribbon_Top1"/>
    <property type="match status" value="3"/>
</dbReference>
<dbReference type="HAMAP" id="MF_00952">
    <property type="entry name" value="Topoisom_1_prok"/>
    <property type="match status" value="1"/>
</dbReference>
<keyword evidence="8 10" id="KW-0238">DNA-binding</keyword>
<dbReference type="InterPro" id="IPR034149">
    <property type="entry name" value="TOPRIM_TopoI"/>
</dbReference>